<dbReference type="InterPro" id="IPR025789">
    <property type="entry name" value="DOT1_dom"/>
</dbReference>
<dbReference type="Proteomes" id="UP000586918">
    <property type="component" value="Unassembled WGS sequence"/>
</dbReference>
<keyword evidence="3 10" id="KW-0489">Methyltransferase</keyword>
<proteinExistence type="predicted"/>
<dbReference type="Gene3D" id="3.40.50.150">
    <property type="entry name" value="Vaccinia Virus protein VP39"/>
    <property type="match status" value="1"/>
</dbReference>
<dbReference type="GO" id="GO:0140956">
    <property type="term" value="F:histone H3K79 trimethyltransferase activity"/>
    <property type="evidence" value="ECO:0007669"/>
    <property type="project" value="UniProtKB-EC"/>
</dbReference>
<dbReference type="PANTHER" id="PTHR21451">
    <property type="entry name" value="HISTONE H3 METHYLTRANSFERASE"/>
    <property type="match status" value="1"/>
</dbReference>
<comment type="caution">
    <text evidence="10">The sequence shown here is derived from an EMBL/GenBank/DDBJ whole genome shotgun (WGS) entry which is preliminary data.</text>
</comment>
<dbReference type="CDD" id="cd02440">
    <property type="entry name" value="AdoMet_MTases"/>
    <property type="match status" value="1"/>
</dbReference>
<dbReference type="AlphaFoldDB" id="A0A848DEV0"/>
<evidence type="ECO:0000256" key="6">
    <source>
        <dbReference type="ARBA" id="ARBA00022853"/>
    </source>
</evidence>
<evidence type="ECO:0000313" key="11">
    <source>
        <dbReference type="Proteomes" id="UP000586918"/>
    </source>
</evidence>
<evidence type="ECO:0000256" key="1">
    <source>
        <dbReference type="ARBA" id="ARBA00012190"/>
    </source>
</evidence>
<sequence length="222" mass="25245">MIAHVFTKALKPPYVWAREAVIDIVFERRYGVKTSGEVSLEELGLHGKERRDYLPSGILTLRRMLPVKSVTPEDVFIDFGSGKGRVVLLAALGYPFRRVIGVEISERLHRIAQQNLQRNRDRLRCRDVELIHSDVLDFSIPDDVTIAFFYNPFGGRTFETIVDHLLASVDRNPRPLRIIYGNPVEESALLATGRVRQTGAVRGLRPGSEWARSNAFRIYAMN</sequence>
<keyword evidence="6" id="KW-0156">Chromatin regulator</keyword>
<protein>
    <recommendedName>
        <fullName evidence="2">Histone-lysine N-methyltransferase, H3 lysine-79 specific</fullName>
        <ecNumber evidence="1">2.1.1.360</ecNumber>
    </recommendedName>
    <alternativeName>
        <fullName evidence="7">Histone H3-K79 methyltransferase</fullName>
    </alternativeName>
</protein>
<organism evidence="10 11">
    <name type="scientific">Pseudonocardia bannensis</name>
    <dbReference type="NCBI Taxonomy" id="630973"/>
    <lineage>
        <taxon>Bacteria</taxon>
        <taxon>Bacillati</taxon>
        <taxon>Actinomycetota</taxon>
        <taxon>Actinomycetes</taxon>
        <taxon>Pseudonocardiales</taxon>
        <taxon>Pseudonocardiaceae</taxon>
        <taxon>Pseudonocardia</taxon>
    </lineage>
</organism>
<keyword evidence="5" id="KW-0949">S-adenosyl-L-methionine</keyword>
<dbReference type="SUPFAM" id="SSF53335">
    <property type="entry name" value="S-adenosyl-L-methionine-dependent methyltransferases"/>
    <property type="match status" value="1"/>
</dbReference>
<dbReference type="GO" id="GO:0032259">
    <property type="term" value="P:methylation"/>
    <property type="evidence" value="ECO:0007669"/>
    <property type="project" value="UniProtKB-KW"/>
</dbReference>
<evidence type="ECO:0000259" key="9">
    <source>
        <dbReference type="Pfam" id="PF08123"/>
    </source>
</evidence>
<evidence type="ECO:0000256" key="8">
    <source>
        <dbReference type="ARBA" id="ARBA00047770"/>
    </source>
</evidence>
<name>A0A848DEV0_9PSEU</name>
<dbReference type="GO" id="GO:0006281">
    <property type="term" value="P:DNA repair"/>
    <property type="evidence" value="ECO:0007669"/>
    <property type="project" value="TreeGrafter"/>
</dbReference>
<accession>A0A848DEV0</accession>
<evidence type="ECO:0000256" key="3">
    <source>
        <dbReference type="ARBA" id="ARBA00022603"/>
    </source>
</evidence>
<evidence type="ECO:0000313" key="10">
    <source>
        <dbReference type="EMBL" id="NMH91127.1"/>
    </source>
</evidence>
<dbReference type="GO" id="GO:0051726">
    <property type="term" value="P:regulation of cell cycle"/>
    <property type="evidence" value="ECO:0007669"/>
    <property type="project" value="InterPro"/>
</dbReference>
<comment type="catalytic activity">
    <reaction evidence="8">
        <text>L-lysyl(79)-[histone H3] + 3 S-adenosyl-L-methionine = N(6),N(6),N(6)-trimethyl-L-lysyl(79)-[histone H3] + 3 S-adenosyl-L-homocysteine + 3 H(+)</text>
        <dbReference type="Rhea" id="RHEA:60328"/>
        <dbReference type="Rhea" id="RHEA-COMP:15549"/>
        <dbReference type="Rhea" id="RHEA-COMP:15552"/>
        <dbReference type="ChEBI" id="CHEBI:15378"/>
        <dbReference type="ChEBI" id="CHEBI:29969"/>
        <dbReference type="ChEBI" id="CHEBI:57856"/>
        <dbReference type="ChEBI" id="CHEBI:59789"/>
        <dbReference type="ChEBI" id="CHEBI:61961"/>
        <dbReference type="EC" id="2.1.1.360"/>
    </reaction>
</comment>
<evidence type="ECO:0000256" key="7">
    <source>
        <dbReference type="ARBA" id="ARBA00029821"/>
    </source>
</evidence>
<dbReference type="EC" id="2.1.1.360" evidence="1"/>
<dbReference type="InterPro" id="IPR030445">
    <property type="entry name" value="H3-K79_meTrfase"/>
</dbReference>
<dbReference type="InterPro" id="IPR029063">
    <property type="entry name" value="SAM-dependent_MTases_sf"/>
</dbReference>
<dbReference type="RefSeq" id="WP_169410873.1">
    <property type="nucleotide sequence ID" value="NZ_JAAXKZ010000013.1"/>
</dbReference>
<reference evidence="10 11" key="1">
    <citation type="submission" date="2020-04" db="EMBL/GenBank/DDBJ databases">
        <authorList>
            <person name="Klaysubun C."/>
            <person name="Duangmal K."/>
            <person name="Lipun K."/>
        </authorList>
    </citation>
    <scope>NUCLEOTIDE SEQUENCE [LARGE SCALE GENOMIC DNA]</scope>
    <source>
        <strain evidence="10 11">DSM 45300</strain>
    </source>
</reference>
<gene>
    <name evidence="10" type="ORF">HF519_05870</name>
</gene>
<evidence type="ECO:0000256" key="2">
    <source>
        <dbReference type="ARBA" id="ARBA00020987"/>
    </source>
</evidence>
<evidence type="ECO:0000256" key="5">
    <source>
        <dbReference type="ARBA" id="ARBA00022691"/>
    </source>
</evidence>
<evidence type="ECO:0000256" key="4">
    <source>
        <dbReference type="ARBA" id="ARBA00022679"/>
    </source>
</evidence>
<dbReference type="EMBL" id="JAAXKZ010000013">
    <property type="protein sequence ID" value="NMH91127.1"/>
    <property type="molecule type" value="Genomic_DNA"/>
</dbReference>
<feature type="domain" description="DOT1" evidence="9">
    <location>
        <begin position="64"/>
        <end position="124"/>
    </location>
</feature>
<keyword evidence="11" id="KW-1185">Reference proteome</keyword>
<dbReference type="Pfam" id="PF08123">
    <property type="entry name" value="DOT1"/>
    <property type="match status" value="1"/>
</dbReference>
<dbReference type="PANTHER" id="PTHR21451:SF0">
    <property type="entry name" value="HISTONE-LYSINE N-METHYLTRANSFERASE, H3 LYSINE-79 SPECIFIC"/>
    <property type="match status" value="1"/>
</dbReference>
<keyword evidence="4 10" id="KW-0808">Transferase</keyword>